<proteinExistence type="predicted"/>
<feature type="transmembrane region" description="Helical" evidence="1">
    <location>
        <begin position="279"/>
        <end position="298"/>
    </location>
</feature>
<dbReference type="InterPro" id="IPR050879">
    <property type="entry name" value="Acyltransferase_3"/>
</dbReference>
<feature type="transmembrane region" description="Helical" evidence="1">
    <location>
        <begin position="6"/>
        <end position="23"/>
    </location>
</feature>
<organism evidence="3 4">
    <name type="scientific">Tardiphaga robiniae</name>
    <dbReference type="NCBI Taxonomy" id="943830"/>
    <lineage>
        <taxon>Bacteria</taxon>
        <taxon>Pseudomonadati</taxon>
        <taxon>Pseudomonadota</taxon>
        <taxon>Alphaproteobacteria</taxon>
        <taxon>Hyphomicrobiales</taxon>
        <taxon>Nitrobacteraceae</taxon>
        <taxon>Tardiphaga</taxon>
    </lineage>
</organism>
<feature type="transmembrane region" description="Helical" evidence="1">
    <location>
        <begin position="65"/>
        <end position="83"/>
    </location>
</feature>
<dbReference type="KEGG" id="trb:HB776_14615"/>
<dbReference type="PANTHER" id="PTHR23028">
    <property type="entry name" value="ACETYLTRANSFERASE"/>
    <property type="match status" value="1"/>
</dbReference>
<dbReference type="Pfam" id="PF01757">
    <property type="entry name" value="Acyl_transf_3"/>
    <property type="match status" value="1"/>
</dbReference>
<feature type="transmembrane region" description="Helical" evidence="1">
    <location>
        <begin position="304"/>
        <end position="323"/>
    </location>
</feature>
<dbReference type="GO" id="GO:0016747">
    <property type="term" value="F:acyltransferase activity, transferring groups other than amino-acyl groups"/>
    <property type="evidence" value="ECO:0007669"/>
    <property type="project" value="InterPro"/>
</dbReference>
<feature type="domain" description="Acyltransferase 3" evidence="2">
    <location>
        <begin position="4"/>
        <end position="320"/>
    </location>
</feature>
<name>A0A7G6TZZ1_9BRAD</name>
<feature type="transmembrane region" description="Helical" evidence="1">
    <location>
        <begin position="249"/>
        <end position="267"/>
    </location>
</feature>
<evidence type="ECO:0000256" key="1">
    <source>
        <dbReference type="SAM" id="Phobius"/>
    </source>
</evidence>
<keyword evidence="1" id="KW-1133">Transmembrane helix</keyword>
<protein>
    <submittedName>
        <fullName evidence="3">Acyltransferase</fullName>
    </submittedName>
</protein>
<feature type="transmembrane region" description="Helical" evidence="1">
    <location>
        <begin position="224"/>
        <end position="243"/>
    </location>
</feature>
<sequence>MGTLRIILAISVTFAHFGLPFGILTSDIAVQSFFVISGFYMALVLNEKYAPGSYRLFISNRLLRLFPAYLLVLALSLVVTGHWKQLMSLDPFDAAYFVVSQLVIIGQETYFFLVVRDGGLALALQPAGVPDLLYTFAPIPQAWTLALEIYFYLLAPLLVRRGPIVIASVIAASLVFRMGVQWLFGFSGDPWSYRVFPSEMALFCAGALGYQVYASGDDSRRARLNGLLVLASALIFVCLTINKSKGFETLPSILFLAIVIVAVPRLFELSKNVTWDRYLGELSYPIYICHFLFGWILLPETLLASYGALFLTVTTSILIYHLVDQPIDRWRQKRFARIQRKASERGLLSSRVTV</sequence>
<feature type="transmembrane region" description="Helical" evidence="1">
    <location>
        <begin position="133"/>
        <end position="153"/>
    </location>
</feature>
<feature type="transmembrane region" description="Helical" evidence="1">
    <location>
        <begin position="28"/>
        <end position="45"/>
    </location>
</feature>
<evidence type="ECO:0000313" key="4">
    <source>
        <dbReference type="Proteomes" id="UP000515291"/>
    </source>
</evidence>
<feature type="transmembrane region" description="Helical" evidence="1">
    <location>
        <begin position="191"/>
        <end position="212"/>
    </location>
</feature>
<dbReference type="InterPro" id="IPR002656">
    <property type="entry name" value="Acyl_transf_3_dom"/>
</dbReference>
<keyword evidence="3" id="KW-0012">Acyltransferase</keyword>
<dbReference type="RefSeq" id="WP_184518840.1">
    <property type="nucleotide sequence ID" value="NZ_CP050292.1"/>
</dbReference>
<dbReference type="PANTHER" id="PTHR23028:SF131">
    <property type="entry name" value="BLR2367 PROTEIN"/>
    <property type="match status" value="1"/>
</dbReference>
<evidence type="ECO:0000259" key="2">
    <source>
        <dbReference type="Pfam" id="PF01757"/>
    </source>
</evidence>
<accession>A0A7G6TZZ1</accession>
<reference evidence="4" key="1">
    <citation type="journal article" date="2020" name="Mol. Plant Microbe">
        <title>Rhizobial microsymbionts of the narrowly endemic Oxytropis species growing in Kamchatka are characterized by significant genetic diversity and possess a set of genes that are associated with T3SS and T6SS secretion systems and can affect the development of symbiosis.</title>
        <authorList>
            <person name="Safronova V."/>
            <person name="Guro P."/>
            <person name="Sazanova A."/>
            <person name="Kuznetsova I."/>
            <person name="Belimov A."/>
            <person name="Yakubov V."/>
            <person name="Chirak E."/>
            <person name="Afonin A."/>
            <person name="Gogolev Y."/>
            <person name="Andronov E."/>
            <person name="Tikhonovich I."/>
        </authorList>
    </citation>
    <scope>NUCLEOTIDE SEQUENCE [LARGE SCALE GENOMIC DNA]</scope>
    <source>
        <strain evidence="4">581</strain>
    </source>
</reference>
<dbReference type="GO" id="GO:0000271">
    <property type="term" value="P:polysaccharide biosynthetic process"/>
    <property type="evidence" value="ECO:0007669"/>
    <property type="project" value="TreeGrafter"/>
</dbReference>
<keyword evidence="1" id="KW-0812">Transmembrane</keyword>
<gene>
    <name evidence="3" type="ORF">HB776_14615</name>
</gene>
<dbReference type="Proteomes" id="UP000515291">
    <property type="component" value="Chromosome"/>
</dbReference>
<dbReference type="GO" id="GO:0016020">
    <property type="term" value="C:membrane"/>
    <property type="evidence" value="ECO:0007669"/>
    <property type="project" value="TreeGrafter"/>
</dbReference>
<feature type="transmembrane region" description="Helical" evidence="1">
    <location>
        <begin position="165"/>
        <end position="185"/>
    </location>
</feature>
<keyword evidence="3" id="KW-0808">Transferase</keyword>
<dbReference type="EMBL" id="CP050292">
    <property type="protein sequence ID" value="QND72323.1"/>
    <property type="molecule type" value="Genomic_DNA"/>
</dbReference>
<keyword evidence="1" id="KW-0472">Membrane</keyword>
<evidence type="ECO:0000313" key="3">
    <source>
        <dbReference type="EMBL" id="QND72323.1"/>
    </source>
</evidence>
<dbReference type="AlphaFoldDB" id="A0A7G6TZZ1"/>